<evidence type="ECO:0008006" key="3">
    <source>
        <dbReference type="Google" id="ProtNLM"/>
    </source>
</evidence>
<organism evidence="1 2">
    <name type="scientific">Rhizobium herbae</name>
    <dbReference type="NCBI Taxonomy" id="508661"/>
    <lineage>
        <taxon>Bacteria</taxon>
        <taxon>Pseudomonadati</taxon>
        <taxon>Pseudomonadota</taxon>
        <taxon>Alphaproteobacteria</taxon>
        <taxon>Hyphomicrobiales</taxon>
        <taxon>Rhizobiaceae</taxon>
        <taxon>Rhizobium/Agrobacterium group</taxon>
        <taxon>Rhizobium</taxon>
    </lineage>
</organism>
<comment type="caution">
    <text evidence="1">The sequence shown here is derived from an EMBL/GenBank/DDBJ whole genome shotgun (WGS) entry which is preliminary data.</text>
</comment>
<protein>
    <recommendedName>
        <fullName evidence="3">Methyltransferase</fullName>
    </recommendedName>
</protein>
<keyword evidence="2" id="KW-1185">Reference proteome</keyword>
<sequence length="137" mass="15467">MNVLVRYPAMYGLDDISEIYPFSNFDETIGTMHEALKVGGYLAIYNSCYLVEHTSVAAKLKRIGQAIPKQNGWVDKYDRAGQRVAVASDAHGVPISMKAWRQYMFNNSHVGKIKNAYYVVKDGEQADCKTIIWQKIA</sequence>
<gene>
    <name evidence="1" type="ORF">J2Z75_000550</name>
</gene>
<name>A0ABS4EGJ4_9HYPH</name>
<evidence type="ECO:0000313" key="2">
    <source>
        <dbReference type="Proteomes" id="UP000823786"/>
    </source>
</evidence>
<dbReference type="EMBL" id="JAGGJV010000001">
    <property type="protein sequence ID" value="MBP1857070.1"/>
    <property type="molecule type" value="Genomic_DNA"/>
</dbReference>
<accession>A0ABS4EGJ4</accession>
<proteinExistence type="predicted"/>
<reference evidence="1 2" key="1">
    <citation type="submission" date="2021-03" db="EMBL/GenBank/DDBJ databases">
        <title>Genomic Encyclopedia of Type Strains, Phase IV (KMG-IV): sequencing the most valuable type-strain genomes for metagenomic binning, comparative biology and taxonomic classification.</title>
        <authorList>
            <person name="Goeker M."/>
        </authorList>
    </citation>
    <scope>NUCLEOTIDE SEQUENCE [LARGE SCALE GENOMIC DNA]</scope>
    <source>
        <strain evidence="1 2">DSM 26427</strain>
    </source>
</reference>
<evidence type="ECO:0000313" key="1">
    <source>
        <dbReference type="EMBL" id="MBP1857070.1"/>
    </source>
</evidence>
<dbReference type="Proteomes" id="UP000823786">
    <property type="component" value="Unassembled WGS sequence"/>
</dbReference>
<dbReference type="RefSeq" id="WP_209847411.1">
    <property type="nucleotide sequence ID" value="NZ_JAGGJV010000001.1"/>
</dbReference>